<name>A0A1I8B165_MELHA</name>
<protein>
    <submittedName>
        <fullName evidence="2">Uncharacterized protein</fullName>
    </submittedName>
</protein>
<dbReference type="WBParaSite" id="MhA1_Contig1163.frz3.gene3">
    <property type="protein sequence ID" value="MhA1_Contig1163.frz3.gene3"/>
    <property type="gene ID" value="MhA1_Contig1163.frz3.gene3"/>
</dbReference>
<organism evidence="1 2">
    <name type="scientific">Meloidogyne hapla</name>
    <name type="common">Root-knot nematode worm</name>
    <dbReference type="NCBI Taxonomy" id="6305"/>
    <lineage>
        <taxon>Eukaryota</taxon>
        <taxon>Metazoa</taxon>
        <taxon>Ecdysozoa</taxon>
        <taxon>Nematoda</taxon>
        <taxon>Chromadorea</taxon>
        <taxon>Rhabditida</taxon>
        <taxon>Tylenchina</taxon>
        <taxon>Tylenchomorpha</taxon>
        <taxon>Tylenchoidea</taxon>
        <taxon>Meloidogynidae</taxon>
        <taxon>Meloidogyninae</taxon>
        <taxon>Meloidogyne</taxon>
    </lineage>
</organism>
<dbReference type="AlphaFoldDB" id="A0A1I8B165"/>
<proteinExistence type="predicted"/>
<dbReference type="Proteomes" id="UP000095281">
    <property type="component" value="Unplaced"/>
</dbReference>
<sequence>MGRSFSNPPNNGQARLLKIVLPSRKFQKEALKLWNKNGGRNKFPKLSMRESLTQEQLQQRRQLMNECKKKRTKNPGQDWISYASCIIMRSERNVTLPAELEQHLRKKSKDMIGVKHQENNEEGIIGTKTAFSSDKIFKTETDHLPAPLFIIFGRAFW</sequence>
<accession>A0A1I8B165</accession>
<evidence type="ECO:0000313" key="1">
    <source>
        <dbReference type="Proteomes" id="UP000095281"/>
    </source>
</evidence>
<reference evidence="2" key="1">
    <citation type="submission" date="2016-11" db="UniProtKB">
        <authorList>
            <consortium name="WormBaseParasite"/>
        </authorList>
    </citation>
    <scope>IDENTIFICATION</scope>
</reference>
<evidence type="ECO:0000313" key="2">
    <source>
        <dbReference type="WBParaSite" id="MhA1_Contig1163.frz3.gene3"/>
    </source>
</evidence>
<keyword evidence="1" id="KW-1185">Reference proteome</keyword>